<dbReference type="Proteomes" id="UP000823399">
    <property type="component" value="Unassembled WGS sequence"/>
</dbReference>
<dbReference type="RefSeq" id="XP_041295232.1">
    <property type="nucleotide sequence ID" value="XM_041436613.1"/>
</dbReference>
<feature type="signal peptide" evidence="1">
    <location>
        <begin position="1"/>
        <end position="20"/>
    </location>
</feature>
<name>A0A9P7FBD9_9AGAM</name>
<evidence type="ECO:0000313" key="3">
    <source>
        <dbReference type="Proteomes" id="UP000823399"/>
    </source>
</evidence>
<evidence type="ECO:0000256" key="1">
    <source>
        <dbReference type="SAM" id="SignalP"/>
    </source>
</evidence>
<organism evidence="2 3">
    <name type="scientific">Suillus discolor</name>
    <dbReference type="NCBI Taxonomy" id="1912936"/>
    <lineage>
        <taxon>Eukaryota</taxon>
        <taxon>Fungi</taxon>
        <taxon>Dikarya</taxon>
        <taxon>Basidiomycota</taxon>
        <taxon>Agaricomycotina</taxon>
        <taxon>Agaricomycetes</taxon>
        <taxon>Agaricomycetidae</taxon>
        <taxon>Boletales</taxon>
        <taxon>Suillineae</taxon>
        <taxon>Suillaceae</taxon>
        <taxon>Suillus</taxon>
    </lineage>
</organism>
<dbReference type="AlphaFoldDB" id="A0A9P7FBD9"/>
<dbReference type="EMBL" id="JABBWM010000015">
    <property type="protein sequence ID" value="KAG2112301.1"/>
    <property type="molecule type" value="Genomic_DNA"/>
</dbReference>
<dbReference type="GeneID" id="64698872"/>
<sequence length="71" mass="7978">MLRVPSVGCLVLILVRSTSVLYSTFKVMHSPFEYYTKSTVVLTCASLNDLTVMASLTLFEFTGRVRQGENR</sequence>
<gene>
    <name evidence="2" type="ORF">F5147DRAFT_684569</name>
</gene>
<protein>
    <recommendedName>
        <fullName evidence="4">Secreted protein</fullName>
    </recommendedName>
</protein>
<keyword evidence="1" id="KW-0732">Signal</keyword>
<reference evidence="2" key="1">
    <citation type="journal article" date="2020" name="New Phytol.">
        <title>Comparative genomics reveals dynamic genome evolution in host specialist ectomycorrhizal fungi.</title>
        <authorList>
            <person name="Lofgren L.A."/>
            <person name="Nguyen N.H."/>
            <person name="Vilgalys R."/>
            <person name="Ruytinx J."/>
            <person name="Liao H.L."/>
            <person name="Branco S."/>
            <person name="Kuo A."/>
            <person name="LaButti K."/>
            <person name="Lipzen A."/>
            <person name="Andreopoulos W."/>
            <person name="Pangilinan J."/>
            <person name="Riley R."/>
            <person name="Hundley H."/>
            <person name="Na H."/>
            <person name="Barry K."/>
            <person name="Grigoriev I.V."/>
            <person name="Stajich J.E."/>
            <person name="Kennedy P.G."/>
        </authorList>
    </citation>
    <scope>NUCLEOTIDE SEQUENCE</scope>
    <source>
        <strain evidence="2">FC423</strain>
    </source>
</reference>
<evidence type="ECO:0008006" key="4">
    <source>
        <dbReference type="Google" id="ProtNLM"/>
    </source>
</evidence>
<proteinExistence type="predicted"/>
<feature type="chain" id="PRO_5040286197" description="Secreted protein" evidence="1">
    <location>
        <begin position="21"/>
        <end position="71"/>
    </location>
</feature>
<evidence type="ECO:0000313" key="2">
    <source>
        <dbReference type="EMBL" id="KAG2112301.1"/>
    </source>
</evidence>
<accession>A0A9P7FBD9</accession>
<comment type="caution">
    <text evidence="2">The sequence shown here is derived from an EMBL/GenBank/DDBJ whole genome shotgun (WGS) entry which is preliminary data.</text>
</comment>
<keyword evidence="3" id="KW-1185">Reference proteome</keyword>